<dbReference type="AlphaFoldDB" id="A0A7C9TN55"/>
<feature type="chain" id="PRO_5029022354" description="TRAP transporter large permease protein" evidence="8">
    <location>
        <begin position="23"/>
        <end position="419"/>
    </location>
</feature>
<keyword evidence="11" id="KW-1185">Reference proteome</keyword>
<protein>
    <recommendedName>
        <fullName evidence="7">TRAP transporter large permease protein</fullName>
    </recommendedName>
</protein>
<evidence type="ECO:0000256" key="8">
    <source>
        <dbReference type="SAM" id="SignalP"/>
    </source>
</evidence>
<evidence type="ECO:0000256" key="5">
    <source>
        <dbReference type="ARBA" id="ARBA00022989"/>
    </source>
</evidence>
<gene>
    <name evidence="10" type="ORF">G3A44_17070</name>
</gene>
<accession>A0A7C9TN55</accession>
<keyword evidence="3 7" id="KW-0997">Cell inner membrane</keyword>
<feature type="transmembrane region" description="Helical" evidence="7">
    <location>
        <begin position="41"/>
        <end position="61"/>
    </location>
</feature>
<comment type="similarity">
    <text evidence="7">Belongs to the TRAP transporter large permease family.</text>
</comment>
<dbReference type="PIRSF" id="PIRSF006066">
    <property type="entry name" value="HI0050"/>
    <property type="match status" value="1"/>
</dbReference>
<dbReference type="InterPro" id="IPR010656">
    <property type="entry name" value="DctM"/>
</dbReference>
<keyword evidence="6 7" id="KW-0472">Membrane</keyword>
<feature type="transmembrane region" description="Helical" evidence="7">
    <location>
        <begin position="102"/>
        <end position="122"/>
    </location>
</feature>
<evidence type="ECO:0000256" key="6">
    <source>
        <dbReference type="ARBA" id="ARBA00023136"/>
    </source>
</evidence>
<name>A0A7C9TN55_9BURK</name>
<feature type="signal peptide" evidence="8">
    <location>
        <begin position="1"/>
        <end position="22"/>
    </location>
</feature>
<keyword evidence="7" id="KW-0813">Transport</keyword>
<feature type="transmembrane region" description="Helical" evidence="7">
    <location>
        <begin position="399"/>
        <end position="418"/>
    </location>
</feature>
<keyword evidence="5 7" id="KW-1133">Transmembrane helix</keyword>
<dbReference type="RefSeq" id="WP_163458960.1">
    <property type="nucleotide sequence ID" value="NZ_JAAGOH010000024.1"/>
</dbReference>
<keyword evidence="8" id="KW-0732">Signal</keyword>
<sequence>MTGLILLVFGVCAVAAMPIAHALLAAAMAAAATSDRVPLDLLVQQMVAQVQSFPLIAIPFFMLTGTLMMGGKLGEALIGVLSSLIGRFHGGPGQVGVLSSTIFGGVSGSAVADASAIGSLLIPWQKRLGYPPAFSAATLAAAATIDILIPPSIPMILFALSSNTSVASLFVAGLLPGFLMCAGFMVACWWVGKRRNFPRDTRKLEWSVFSQQLLYASPALVLPVLIIVFLRFGIATPTEVAVLSTLYAGVVSAAVYRDLGLKRLHHAIVEAGLATGVVLLVIMASAAIGWLLTFDRMPDGVVGWAQQWMDNPWVIILLMNLLMLVCGMFIDLPAAVLLLTPVFVPLANAIGMDLVQLGIMMTVNLAIGLYTPPVGTTLFITSAVAKVKVGQTVKELGPFYLVAFGVLALVSYVPAAIFR</sequence>
<dbReference type="PANTHER" id="PTHR33362">
    <property type="entry name" value="SIALIC ACID TRAP TRANSPORTER PERMEASE PROTEIN SIAT-RELATED"/>
    <property type="match status" value="1"/>
</dbReference>
<dbReference type="GO" id="GO:0022857">
    <property type="term" value="F:transmembrane transporter activity"/>
    <property type="evidence" value="ECO:0007669"/>
    <property type="project" value="UniProtKB-UniRule"/>
</dbReference>
<feature type="transmembrane region" description="Helical" evidence="7">
    <location>
        <begin position="240"/>
        <end position="259"/>
    </location>
</feature>
<dbReference type="Proteomes" id="UP000484255">
    <property type="component" value="Unassembled WGS sequence"/>
</dbReference>
<feature type="transmembrane region" description="Helical" evidence="7">
    <location>
        <begin position="166"/>
        <end position="192"/>
    </location>
</feature>
<evidence type="ECO:0000256" key="7">
    <source>
        <dbReference type="RuleBase" id="RU369079"/>
    </source>
</evidence>
<comment type="caution">
    <text evidence="10">The sequence shown here is derived from an EMBL/GenBank/DDBJ whole genome shotgun (WGS) entry which is preliminary data.</text>
</comment>
<dbReference type="InterPro" id="IPR004681">
    <property type="entry name" value="TRAP_DctM"/>
</dbReference>
<evidence type="ECO:0000259" key="9">
    <source>
        <dbReference type="Pfam" id="PF06808"/>
    </source>
</evidence>
<keyword evidence="2" id="KW-1003">Cell membrane</keyword>
<comment type="subunit">
    <text evidence="7">The complex comprises the extracytoplasmic solute receptor protein and the two transmembrane proteins.</text>
</comment>
<feature type="transmembrane region" description="Helical" evidence="7">
    <location>
        <begin position="271"/>
        <end position="293"/>
    </location>
</feature>
<dbReference type="NCBIfam" id="TIGR00786">
    <property type="entry name" value="dctM"/>
    <property type="match status" value="1"/>
</dbReference>
<evidence type="ECO:0000256" key="4">
    <source>
        <dbReference type="ARBA" id="ARBA00022692"/>
    </source>
</evidence>
<feature type="transmembrane region" description="Helical" evidence="7">
    <location>
        <begin position="213"/>
        <end position="234"/>
    </location>
</feature>
<comment type="function">
    <text evidence="7">Part of the tripartite ATP-independent periplasmic (TRAP) transport system.</text>
</comment>
<feature type="transmembrane region" description="Helical" evidence="7">
    <location>
        <begin position="313"/>
        <end position="339"/>
    </location>
</feature>
<feature type="transmembrane region" description="Helical" evidence="7">
    <location>
        <begin position="134"/>
        <end position="160"/>
    </location>
</feature>
<feature type="domain" description="TRAP C4-dicarboxylate transport system permease DctM subunit" evidence="9">
    <location>
        <begin position="7"/>
        <end position="415"/>
    </location>
</feature>
<keyword evidence="4 7" id="KW-0812">Transmembrane</keyword>
<dbReference type="Pfam" id="PF06808">
    <property type="entry name" value="DctM"/>
    <property type="match status" value="1"/>
</dbReference>
<dbReference type="GO" id="GO:0005886">
    <property type="term" value="C:plasma membrane"/>
    <property type="evidence" value="ECO:0007669"/>
    <property type="project" value="UniProtKB-SubCell"/>
</dbReference>
<proteinExistence type="inferred from homology"/>
<evidence type="ECO:0000256" key="1">
    <source>
        <dbReference type="ARBA" id="ARBA00004429"/>
    </source>
</evidence>
<evidence type="ECO:0000256" key="3">
    <source>
        <dbReference type="ARBA" id="ARBA00022519"/>
    </source>
</evidence>
<evidence type="ECO:0000313" key="11">
    <source>
        <dbReference type="Proteomes" id="UP000484255"/>
    </source>
</evidence>
<dbReference type="EMBL" id="JAAGOH010000024">
    <property type="protein sequence ID" value="NDY92907.1"/>
    <property type="molecule type" value="Genomic_DNA"/>
</dbReference>
<reference evidence="10 11" key="1">
    <citation type="submission" date="2020-02" db="EMBL/GenBank/DDBJ databases">
        <title>Ideonella bacterium strain TBM-1.</title>
        <authorList>
            <person name="Chen W.-M."/>
        </authorList>
    </citation>
    <scope>NUCLEOTIDE SEQUENCE [LARGE SCALE GENOMIC DNA]</scope>
    <source>
        <strain evidence="10 11">TBM-1</strain>
    </source>
</reference>
<feature type="transmembrane region" description="Helical" evidence="7">
    <location>
        <begin position="346"/>
        <end position="370"/>
    </location>
</feature>
<organism evidence="10 11">
    <name type="scientific">Ideonella livida</name>
    <dbReference type="NCBI Taxonomy" id="2707176"/>
    <lineage>
        <taxon>Bacteria</taxon>
        <taxon>Pseudomonadati</taxon>
        <taxon>Pseudomonadota</taxon>
        <taxon>Betaproteobacteria</taxon>
        <taxon>Burkholderiales</taxon>
        <taxon>Sphaerotilaceae</taxon>
        <taxon>Ideonella</taxon>
    </lineage>
</organism>
<comment type="subcellular location">
    <subcellularLocation>
        <location evidence="1 7">Cell inner membrane</location>
        <topology evidence="1 7">Multi-pass membrane protein</topology>
    </subcellularLocation>
</comment>
<comment type="caution">
    <text evidence="7">Lacks conserved residue(s) required for the propagation of feature annotation.</text>
</comment>
<evidence type="ECO:0000256" key="2">
    <source>
        <dbReference type="ARBA" id="ARBA00022475"/>
    </source>
</evidence>
<evidence type="ECO:0000313" key="10">
    <source>
        <dbReference type="EMBL" id="NDY92907.1"/>
    </source>
</evidence>